<feature type="non-terminal residue" evidence="2">
    <location>
        <position position="100"/>
    </location>
</feature>
<evidence type="ECO:0000313" key="2">
    <source>
        <dbReference type="EMBL" id="KUJ06298.1"/>
    </source>
</evidence>
<dbReference type="EMBL" id="KQ947448">
    <property type="protein sequence ID" value="KUJ06298.1"/>
    <property type="molecule type" value="Genomic_DNA"/>
</dbReference>
<sequence>TIDKTQDMKETSFLQFGELPKEIRLAIWEAAIPGPRIVDLRDQPLKITAGELKDQIREQKEKMFGFHPMGGFKSKCPAPEILFACRESHEVATRYYERAF</sequence>
<dbReference type="OrthoDB" id="3557569at2759"/>
<gene>
    <name evidence="2" type="ORF">LY89DRAFT_542662</name>
</gene>
<dbReference type="PANTHER" id="PTHR35910">
    <property type="entry name" value="2EXR DOMAIN-CONTAINING PROTEIN"/>
    <property type="match status" value="1"/>
</dbReference>
<dbReference type="InParanoid" id="A0A132B1M7"/>
<protein>
    <recommendedName>
        <fullName evidence="1">2EXR domain-containing protein</fullName>
    </recommendedName>
</protein>
<evidence type="ECO:0000313" key="3">
    <source>
        <dbReference type="Proteomes" id="UP000070700"/>
    </source>
</evidence>
<dbReference type="AlphaFoldDB" id="A0A132B1M7"/>
<dbReference type="KEGG" id="psco:LY89DRAFT_542662"/>
<proteinExistence type="predicted"/>
<dbReference type="Pfam" id="PF20150">
    <property type="entry name" value="2EXR"/>
    <property type="match status" value="1"/>
</dbReference>
<accession>A0A132B1M7</accession>
<dbReference type="PANTHER" id="PTHR35910:SF6">
    <property type="entry name" value="2EXR DOMAIN-CONTAINING PROTEIN"/>
    <property type="match status" value="1"/>
</dbReference>
<evidence type="ECO:0000259" key="1">
    <source>
        <dbReference type="Pfam" id="PF20150"/>
    </source>
</evidence>
<organism evidence="2 3">
    <name type="scientific">Mollisia scopiformis</name>
    <name type="common">Conifer needle endophyte fungus</name>
    <name type="synonym">Phialocephala scopiformis</name>
    <dbReference type="NCBI Taxonomy" id="149040"/>
    <lineage>
        <taxon>Eukaryota</taxon>
        <taxon>Fungi</taxon>
        <taxon>Dikarya</taxon>
        <taxon>Ascomycota</taxon>
        <taxon>Pezizomycotina</taxon>
        <taxon>Leotiomycetes</taxon>
        <taxon>Helotiales</taxon>
        <taxon>Mollisiaceae</taxon>
        <taxon>Mollisia</taxon>
    </lineage>
</organism>
<name>A0A132B1M7_MOLSC</name>
<dbReference type="InterPro" id="IPR045518">
    <property type="entry name" value="2EXR"/>
</dbReference>
<dbReference type="Proteomes" id="UP000070700">
    <property type="component" value="Unassembled WGS sequence"/>
</dbReference>
<feature type="domain" description="2EXR" evidence="1">
    <location>
        <begin position="13"/>
        <end position="98"/>
    </location>
</feature>
<dbReference type="RefSeq" id="XP_018060653.1">
    <property type="nucleotide sequence ID" value="XM_018208199.1"/>
</dbReference>
<reference evidence="2 3" key="1">
    <citation type="submission" date="2015-10" db="EMBL/GenBank/DDBJ databases">
        <title>Full genome of DAOMC 229536 Phialocephala scopiformis, a fungal endophyte of spruce producing the potent anti-insectan compound rugulosin.</title>
        <authorList>
            <consortium name="DOE Joint Genome Institute"/>
            <person name="Walker A.K."/>
            <person name="Frasz S.L."/>
            <person name="Seifert K.A."/>
            <person name="Miller J.D."/>
            <person name="Mondo S.J."/>
            <person name="Labutti K."/>
            <person name="Lipzen A."/>
            <person name="Dockter R."/>
            <person name="Kennedy M."/>
            <person name="Grigoriev I.V."/>
            <person name="Spatafora J.W."/>
        </authorList>
    </citation>
    <scope>NUCLEOTIDE SEQUENCE [LARGE SCALE GENOMIC DNA]</scope>
    <source>
        <strain evidence="2 3">CBS 120377</strain>
    </source>
</reference>
<feature type="non-terminal residue" evidence="2">
    <location>
        <position position="1"/>
    </location>
</feature>
<dbReference type="GeneID" id="28817925"/>
<keyword evidence="3" id="KW-1185">Reference proteome</keyword>